<sequence>METEGNVFWCFKTRKNAILPTFDRWRPAIRERFLLHAYHSSQANSELNDMVEHYDGLLLSREQDINAWKGKFSTLEAELHSPLVLSKS</sequence>
<dbReference type="OrthoDB" id="10505454at2759"/>
<dbReference type="Proteomes" id="UP000434276">
    <property type="component" value="Unassembled WGS sequence"/>
</dbReference>
<gene>
    <name evidence="1" type="ORF">C24_LOCUS23497</name>
</gene>
<reference evidence="1 2" key="1">
    <citation type="submission" date="2019-12" db="EMBL/GenBank/DDBJ databases">
        <authorList>
            <person name="Jiao W.-B."/>
            <person name="Schneeberger K."/>
        </authorList>
    </citation>
    <scope>NUCLEOTIDE SEQUENCE [LARGE SCALE GENOMIC DNA]</scope>
    <source>
        <strain evidence="2">cv. C24</strain>
    </source>
</reference>
<evidence type="ECO:0000313" key="2">
    <source>
        <dbReference type="Proteomes" id="UP000434276"/>
    </source>
</evidence>
<organism evidence="1 2">
    <name type="scientific">Arabidopsis thaliana</name>
    <name type="common">Mouse-ear cress</name>
    <dbReference type="NCBI Taxonomy" id="3702"/>
    <lineage>
        <taxon>Eukaryota</taxon>
        <taxon>Viridiplantae</taxon>
        <taxon>Streptophyta</taxon>
        <taxon>Embryophyta</taxon>
        <taxon>Tracheophyta</taxon>
        <taxon>Spermatophyta</taxon>
        <taxon>Magnoliopsida</taxon>
        <taxon>eudicotyledons</taxon>
        <taxon>Gunneridae</taxon>
        <taxon>Pentapetalae</taxon>
        <taxon>rosids</taxon>
        <taxon>malvids</taxon>
        <taxon>Brassicales</taxon>
        <taxon>Brassicaceae</taxon>
        <taxon>Camelineae</taxon>
        <taxon>Arabidopsis</taxon>
    </lineage>
</organism>
<dbReference type="EMBL" id="CACSHJ010000096">
    <property type="protein sequence ID" value="CAA0405422.1"/>
    <property type="molecule type" value="Genomic_DNA"/>
</dbReference>
<dbReference type="AlphaFoldDB" id="A0A5S9Y8F3"/>
<evidence type="ECO:0000313" key="1">
    <source>
        <dbReference type="EMBL" id="CAA0405422.1"/>
    </source>
</evidence>
<accession>A0A5S9Y8F3</accession>
<proteinExistence type="predicted"/>
<protein>
    <submittedName>
        <fullName evidence="1">Uncharacterized protein</fullName>
    </submittedName>
</protein>
<name>A0A5S9Y8F3_ARATH</name>